<dbReference type="GO" id="GO:0003729">
    <property type="term" value="F:mRNA binding"/>
    <property type="evidence" value="ECO:0007669"/>
    <property type="project" value="TreeGrafter"/>
</dbReference>
<feature type="compositionally biased region" description="Low complexity" evidence="1">
    <location>
        <begin position="352"/>
        <end position="361"/>
    </location>
</feature>
<feature type="domain" description="RNase NYN" evidence="2">
    <location>
        <begin position="811"/>
        <end position="934"/>
    </location>
</feature>
<dbReference type="Gene3D" id="3.40.50.11980">
    <property type="match status" value="1"/>
</dbReference>
<accession>F4PQ51</accession>
<feature type="region of interest" description="Disordered" evidence="1">
    <location>
        <begin position="58"/>
        <end position="80"/>
    </location>
</feature>
<evidence type="ECO:0000313" key="4">
    <source>
        <dbReference type="Proteomes" id="UP000007797"/>
    </source>
</evidence>
<sequence length="946" mass="104390">MNLSDSDNDTLIASCFDFIDINDDTNDSDDNDDYDGIHRDYSYHTTNNIQQYFKSNNLQQHQQTTTRSSGHGSSSFAGHGIVSPASKPLVKNGIASGGGFISDHIKAVDSKILNNNHNNNNHGSANNGNHSQESSASELSDLDDSDEDIFGLLSNQTLPQPNIPINAPNVGVVGQRRRNIKQQPKQPEDEDASRHVHQPHLKQPQQQHSEIEQPVVHHPTVAELLVANKSKSLGGGNGKKDQQKQQHVNSSRGGGNKDRKEKGGKYSNNNNNNNKKSSSSNKTKDSSDSSFGGIKILKRDSNIDSDQLNKLFSGEGDNSSKNLKDSGGGGNGQQKKDRRSRNRKQQQRDHPSSSGSTTTATPKNGKDTSSSTSTSTTVITNEKLLKEQEREKRKKDEKTLGRVMGEAPIHYDLDSVAFSASNTFVKGEIVLVPRSRGGFNYGKVYDVIQSNQCHHDQSVQHPGVQYRAVYPSGSKKDNMFKDLNSSYLGKLIPIDKVSLDSAKSFTLQLQPDGRNIGQKAALKDLQNIVFSPSTRFHSNQIALIPRSKGGFTYGHVLKECKVPCKVGDIKHEVRGYRVIVEKKETITVKDLIVGNIGQIFVAQPVQQVQQQQAAVVVQQQQPTNVQNKEKEKEKPKHQHQQQRQQLRHQIQDEIDEADEENDLDDDDDEEESESEESEQEEESESESESNSDDPSDESLESDQDSDEEEILWNGESTTSNQSLSMVGSPSTLASPKLQPTAEPITPPSSQLLTSTTSTSSNNSSPAPMTSSGLAAVQLPLNLPLPGSRGVIEMPQDSIVFVGGKSKKKPYLVVIDGPNVAIKYSNKKNSLSVIAIKKALDYYSHRGYEAVTFLPESVVSRKQTGPNAPMRLADFQPMIDNHQLLQELIEKGQICITPPQDYDDSYAIQYAKKTNALIITNDRYNDHINNQPTEAEKKKSSFFAHNI</sequence>
<feature type="compositionally biased region" description="Basic and acidic residues" evidence="1">
    <location>
        <begin position="383"/>
        <end position="399"/>
    </location>
</feature>
<dbReference type="GO" id="GO:0036464">
    <property type="term" value="C:cytoplasmic ribonucleoprotein granule"/>
    <property type="evidence" value="ECO:0007669"/>
    <property type="project" value="TreeGrafter"/>
</dbReference>
<feature type="compositionally biased region" description="Basic and acidic residues" evidence="1">
    <location>
        <begin position="255"/>
        <end position="264"/>
    </location>
</feature>
<dbReference type="GO" id="GO:0005634">
    <property type="term" value="C:nucleus"/>
    <property type="evidence" value="ECO:0007669"/>
    <property type="project" value="TreeGrafter"/>
</dbReference>
<feature type="compositionally biased region" description="Polar residues" evidence="1">
    <location>
        <begin position="714"/>
        <end position="733"/>
    </location>
</feature>
<gene>
    <name evidence="3" type="ORF">DFA_04642</name>
</gene>
<proteinExistence type="predicted"/>
<feature type="region of interest" description="Disordered" evidence="1">
    <location>
        <begin position="623"/>
        <end position="770"/>
    </location>
</feature>
<dbReference type="GO" id="GO:0004521">
    <property type="term" value="F:RNA endonuclease activity"/>
    <property type="evidence" value="ECO:0007669"/>
    <property type="project" value="TreeGrafter"/>
</dbReference>
<protein>
    <recommendedName>
        <fullName evidence="2">RNase NYN domain-containing protein</fullName>
    </recommendedName>
</protein>
<feature type="compositionally biased region" description="Acidic residues" evidence="1">
    <location>
        <begin position="140"/>
        <end position="149"/>
    </location>
</feature>
<name>F4PQ51_CACFS</name>
<feature type="compositionally biased region" description="Basic residues" evidence="1">
    <location>
        <begin position="336"/>
        <end position="345"/>
    </location>
</feature>
<feature type="compositionally biased region" description="Low complexity" evidence="1">
    <location>
        <begin position="267"/>
        <end position="281"/>
    </location>
</feature>
<dbReference type="InterPro" id="IPR021869">
    <property type="entry name" value="RNase_Zc3h12_NYN"/>
</dbReference>
<dbReference type="EMBL" id="GL883009">
    <property type="protein sequence ID" value="EGG22514.1"/>
    <property type="molecule type" value="Genomic_DNA"/>
</dbReference>
<feature type="region of interest" description="Disordered" evidence="1">
    <location>
        <begin position="307"/>
        <end position="399"/>
    </location>
</feature>
<feature type="compositionally biased region" description="Polar residues" evidence="1">
    <location>
        <begin position="58"/>
        <end position="67"/>
    </location>
</feature>
<evidence type="ECO:0000313" key="3">
    <source>
        <dbReference type="EMBL" id="EGG22514.1"/>
    </source>
</evidence>
<feature type="compositionally biased region" description="Polar residues" evidence="1">
    <location>
        <begin position="307"/>
        <end position="321"/>
    </location>
</feature>
<organism evidence="3 4">
    <name type="scientific">Cavenderia fasciculata</name>
    <name type="common">Slime mold</name>
    <name type="synonym">Dictyostelium fasciculatum</name>
    <dbReference type="NCBI Taxonomy" id="261658"/>
    <lineage>
        <taxon>Eukaryota</taxon>
        <taxon>Amoebozoa</taxon>
        <taxon>Evosea</taxon>
        <taxon>Eumycetozoa</taxon>
        <taxon>Dictyostelia</taxon>
        <taxon>Acytosteliales</taxon>
        <taxon>Cavenderiaceae</taxon>
        <taxon>Cavenderia</taxon>
    </lineage>
</organism>
<dbReference type="KEGG" id="dfa:DFA_04642"/>
<evidence type="ECO:0000256" key="1">
    <source>
        <dbReference type="SAM" id="MobiDB-lite"/>
    </source>
</evidence>
<dbReference type="GeneID" id="14874654"/>
<dbReference type="PANTHER" id="PTHR12876">
    <property type="entry name" value="N4BP1-RELATED"/>
    <property type="match status" value="1"/>
</dbReference>
<dbReference type="Pfam" id="PF11977">
    <property type="entry name" value="RNase_Zc3h12a"/>
    <property type="match status" value="1"/>
</dbReference>
<keyword evidence="4" id="KW-1185">Reference proteome</keyword>
<feature type="region of interest" description="Disordered" evidence="1">
    <location>
        <begin position="230"/>
        <end position="293"/>
    </location>
</feature>
<feature type="compositionally biased region" description="Low complexity" evidence="1">
    <location>
        <begin position="368"/>
        <end position="377"/>
    </location>
</feature>
<feature type="compositionally biased region" description="Acidic residues" evidence="1">
    <location>
        <begin position="652"/>
        <end position="710"/>
    </location>
</feature>
<reference evidence="4" key="1">
    <citation type="journal article" date="2011" name="Genome Res.">
        <title>Phylogeny-wide analysis of social amoeba genomes highlights ancient origins for complex intercellular communication.</title>
        <authorList>
            <person name="Heidel A.J."/>
            <person name="Lawal H.M."/>
            <person name="Felder M."/>
            <person name="Schilde C."/>
            <person name="Helps N.R."/>
            <person name="Tunggal B."/>
            <person name="Rivero F."/>
            <person name="John U."/>
            <person name="Schleicher M."/>
            <person name="Eichinger L."/>
            <person name="Platzer M."/>
            <person name="Noegel A.A."/>
            <person name="Schaap P."/>
            <person name="Gloeckner G."/>
        </authorList>
    </citation>
    <scope>NUCLEOTIDE SEQUENCE [LARGE SCALE GENOMIC DNA]</scope>
    <source>
        <strain evidence="4">SH3</strain>
    </source>
</reference>
<feature type="compositionally biased region" description="Low complexity" evidence="1">
    <location>
        <begin position="68"/>
        <end position="80"/>
    </location>
</feature>
<dbReference type="AlphaFoldDB" id="F4PQ51"/>
<feature type="compositionally biased region" description="Low complexity" evidence="1">
    <location>
        <begin position="114"/>
        <end position="139"/>
    </location>
</feature>
<dbReference type="OrthoDB" id="392925at2759"/>
<feature type="region of interest" description="Disordered" evidence="1">
    <location>
        <begin position="113"/>
        <end position="210"/>
    </location>
</feature>
<dbReference type="OMA" id="RYNDHIE"/>
<evidence type="ECO:0000259" key="2">
    <source>
        <dbReference type="Pfam" id="PF11977"/>
    </source>
</evidence>
<dbReference type="InterPro" id="IPR051101">
    <property type="entry name" value="ZC3H12/N4BP1_RNase_Reg"/>
</dbReference>
<dbReference type="PANTHER" id="PTHR12876:SF35">
    <property type="entry name" value="LD08718P-RELATED"/>
    <property type="match status" value="1"/>
</dbReference>
<dbReference type="Proteomes" id="UP000007797">
    <property type="component" value="Unassembled WGS sequence"/>
</dbReference>
<dbReference type="STRING" id="1054147.F4PQ51"/>
<feature type="compositionally biased region" description="Low complexity" evidence="1">
    <location>
        <begin position="747"/>
        <end position="770"/>
    </location>
</feature>
<dbReference type="RefSeq" id="XP_004360365.1">
    <property type="nucleotide sequence ID" value="XM_004360308.1"/>
</dbReference>